<reference evidence="1" key="1">
    <citation type="submission" date="2014-11" db="EMBL/GenBank/DDBJ databases">
        <authorList>
            <person name="Amaro Gonzalez C."/>
        </authorList>
    </citation>
    <scope>NUCLEOTIDE SEQUENCE</scope>
</reference>
<proteinExistence type="predicted"/>
<dbReference type="EMBL" id="GBXM01029705">
    <property type="protein sequence ID" value="JAH78872.1"/>
    <property type="molecule type" value="Transcribed_RNA"/>
</dbReference>
<evidence type="ECO:0000313" key="1">
    <source>
        <dbReference type="EMBL" id="JAH78872.1"/>
    </source>
</evidence>
<organism evidence="1">
    <name type="scientific">Anguilla anguilla</name>
    <name type="common">European freshwater eel</name>
    <name type="synonym">Muraena anguilla</name>
    <dbReference type="NCBI Taxonomy" id="7936"/>
    <lineage>
        <taxon>Eukaryota</taxon>
        <taxon>Metazoa</taxon>
        <taxon>Chordata</taxon>
        <taxon>Craniata</taxon>
        <taxon>Vertebrata</taxon>
        <taxon>Euteleostomi</taxon>
        <taxon>Actinopterygii</taxon>
        <taxon>Neopterygii</taxon>
        <taxon>Teleostei</taxon>
        <taxon>Anguilliformes</taxon>
        <taxon>Anguillidae</taxon>
        <taxon>Anguilla</taxon>
    </lineage>
</organism>
<accession>A0A0E9VLE1</accession>
<reference evidence="1" key="2">
    <citation type="journal article" date="2015" name="Fish Shellfish Immunol.">
        <title>Early steps in the European eel (Anguilla anguilla)-Vibrio vulnificus interaction in the gills: Role of the RtxA13 toxin.</title>
        <authorList>
            <person name="Callol A."/>
            <person name="Pajuelo D."/>
            <person name="Ebbesson L."/>
            <person name="Teles M."/>
            <person name="MacKenzie S."/>
            <person name="Amaro C."/>
        </authorList>
    </citation>
    <scope>NUCLEOTIDE SEQUENCE</scope>
</reference>
<protein>
    <submittedName>
        <fullName evidence="1">Uncharacterized protein</fullName>
    </submittedName>
</protein>
<dbReference type="AlphaFoldDB" id="A0A0E9VLE1"/>
<sequence length="23" mass="2606">MDNNVLFQHSADYVHAARCEPTS</sequence>
<name>A0A0E9VLE1_ANGAN</name>